<evidence type="ECO:0000313" key="3">
    <source>
        <dbReference type="Proteomes" id="UP000054279"/>
    </source>
</evidence>
<proteinExistence type="predicted"/>
<gene>
    <name evidence="2" type="ORF">M422DRAFT_254346</name>
</gene>
<evidence type="ECO:0000259" key="1">
    <source>
        <dbReference type="Pfam" id="PF12849"/>
    </source>
</evidence>
<dbReference type="InterPro" id="IPR024370">
    <property type="entry name" value="PBP_domain"/>
</dbReference>
<dbReference type="PANTHER" id="PTHR37945:SF1">
    <property type="entry name" value="EXTRACELLULAR TUNGSTATE BINDING PROTEIN"/>
    <property type="match status" value="1"/>
</dbReference>
<dbReference type="Pfam" id="PF12849">
    <property type="entry name" value="PBP_like_2"/>
    <property type="match status" value="1"/>
</dbReference>
<feature type="domain" description="PBP" evidence="1">
    <location>
        <begin position="135"/>
        <end position="337"/>
    </location>
</feature>
<dbReference type="AlphaFoldDB" id="A0A0C9VLF1"/>
<dbReference type="HOGENOM" id="CLU_058099_1_0_1"/>
<organism evidence="2 3">
    <name type="scientific">Sphaerobolus stellatus (strain SS14)</name>
    <dbReference type="NCBI Taxonomy" id="990650"/>
    <lineage>
        <taxon>Eukaryota</taxon>
        <taxon>Fungi</taxon>
        <taxon>Dikarya</taxon>
        <taxon>Basidiomycota</taxon>
        <taxon>Agaricomycotina</taxon>
        <taxon>Agaricomycetes</taxon>
        <taxon>Phallomycetidae</taxon>
        <taxon>Geastrales</taxon>
        <taxon>Sphaerobolaceae</taxon>
        <taxon>Sphaerobolus</taxon>
    </lineage>
</organism>
<keyword evidence="3" id="KW-1185">Reference proteome</keyword>
<dbReference type="Proteomes" id="UP000054279">
    <property type="component" value="Unassembled WGS sequence"/>
</dbReference>
<dbReference type="Gene3D" id="3.40.190.10">
    <property type="entry name" value="Periplasmic binding protein-like II"/>
    <property type="match status" value="2"/>
</dbReference>
<evidence type="ECO:0000313" key="2">
    <source>
        <dbReference type="EMBL" id="KIJ42562.1"/>
    </source>
</evidence>
<accession>A0A0C9VLF1</accession>
<sequence length="371" mass="41430">MSLFTQAKTLATAQFREITGNFIPTLLTSSRPHIVPSTYLDKFGLPADHPHAIPIPDGHYAEHAAPAGSILLPQEVYHGSKMVKDAPMKLRIANGAAGQSGLIRELARVFIDYCTTELNHAPFIDTVIGGWYLGDTTQSLAFLSAESIDIALTYHPAAEKRCKAVFRREYAFKDHFYLVGPKSNPAELNPRDDTVLDMFSKIVEKGDEDDAVPPKTRPPVRFLSRYDKSATNIKESEIFIQIGEVPWALAYSKWYHQYPRFPLQSLSGASALEEYMLIDRGAWLSSPQSVTDRMTVYKKAEQFAGDDDLLLLPCHACLGEASKDEVIPKLFMDWLMSQAAGQRIGFKFTKNGETLYTPIKFPFGVMPSTFV</sequence>
<dbReference type="EMBL" id="KN837129">
    <property type="protein sequence ID" value="KIJ42562.1"/>
    <property type="molecule type" value="Genomic_DNA"/>
</dbReference>
<reference evidence="2 3" key="1">
    <citation type="submission" date="2014-06" db="EMBL/GenBank/DDBJ databases">
        <title>Evolutionary Origins and Diversification of the Mycorrhizal Mutualists.</title>
        <authorList>
            <consortium name="DOE Joint Genome Institute"/>
            <consortium name="Mycorrhizal Genomics Consortium"/>
            <person name="Kohler A."/>
            <person name="Kuo A."/>
            <person name="Nagy L.G."/>
            <person name="Floudas D."/>
            <person name="Copeland A."/>
            <person name="Barry K.W."/>
            <person name="Cichocki N."/>
            <person name="Veneault-Fourrey C."/>
            <person name="LaButti K."/>
            <person name="Lindquist E.A."/>
            <person name="Lipzen A."/>
            <person name="Lundell T."/>
            <person name="Morin E."/>
            <person name="Murat C."/>
            <person name="Riley R."/>
            <person name="Ohm R."/>
            <person name="Sun H."/>
            <person name="Tunlid A."/>
            <person name="Henrissat B."/>
            <person name="Grigoriev I.V."/>
            <person name="Hibbett D.S."/>
            <person name="Martin F."/>
        </authorList>
    </citation>
    <scope>NUCLEOTIDE SEQUENCE [LARGE SCALE GENOMIC DNA]</scope>
    <source>
        <strain evidence="2 3">SS14</strain>
    </source>
</reference>
<dbReference type="PANTHER" id="PTHR37945">
    <property type="entry name" value="EXTRACELLULAR TUNGSTATE BINDING PROTEIN"/>
    <property type="match status" value="1"/>
</dbReference>
<name>A0A0C9VLF1_SPHS4</name>
<dbReference type="InterPro" id="IPR052738">
    <property type="entry name" value="ABC-Tungstate_binding"/>
</dbReference>
<dbReference type="OrthoDB" id="10260248at2759"/>
<protein>
    <recommendedName>
        <fullName evidence="1">PBP domain-containing protein</fullName>
    </recommendedName>
</protein>